<sequence>MFPGPTLDYVLAEYRKPLEGVSKCGQIILNLENYYSGFVEKYSKVIAF</sequence>
<evidence type="ECO:0000313" key="1">
    <source>
        <dbReference type="EMBL" id="CAG8575369.1"/>
    </source>
</evidence>
<proteinExistence type="predicted"/>
<reference evidence="1 2" key="1">
    <citation type="submission" date="2021-06" db="EMBL/GenBank/DDBJ databases">
        <authorList>
            <person name="Kallberg Y."/>
            <person name="Tangrot J."/>
            <person name="Rosling A."/>
        </authorList>
    </citation>
    <scope>NUCLEOTIDE SEQUENCE [LARGE SCALE GENOMIC DNA]</scope>
    <source>
        <strain evidence="1 2">120-4 pot B 10/14</strain>
    </source>
</reference>
<name>A0ABN7UEB2_GIGMA</name>
<keyword evidence="2" id="KW-1185">Reference proteome</keyword>
<dbReference type="EMBL" id="CAJVQB010002451">
    <property type="protein sequence ID" value="CAG8575369.1"/>
    <property type="molecule type" value="Genomic_DNA"/>
</dbReference>
<feature type="non-terminal residue" evidence="1">
    <location>
        <position position="48"/>
    </location>
</feature>
<comment type="caution">
    <text evidence="1">The sequence shown here is derived from an EMBL/GenBank/DDBJ whole genome shotgun (WGS) entry which is preliminary data.</text>
</comment>
<protein>
    <submittedName>
        <fullName evidence="1">38493_t:CDS:1</fullName>
    </submittedName>
</protein>
<evidence type="ECO:0000313" key="2">
    <source>
        <dbReference type="Proteomes" id="UP000789901"/>
    </source>
</evidence>
<gene>
    <name evidence="1" type="ORF">GMARGA_LOCUS5691</name>
</gene>
<organism evidence="1 2">
    <name type="scientific">Gigaspora margarita</name>
    <dbReference type="NCBI Taxonomy" id="4874"/>
    <lineage>
        <taxon>Eukaryota</taxon>
        <taxon>Fungi</taxon>
        <taxon>Fungi incertae sedis</taxon>
        <taxon>Mucoromycota</taxon>
        <taxon>Glomeromycotina</taxon>
        <taxon>Glomeromycetes</taxon>
        <taxon>Diversisporales</taxon>
        <taxon>Gigasporaceae</taxon>
        <taxon>Gigaspora</taxon>
    </lineage>
</organism>
<dbReference type="Proteomes" id="UP000789901">
    <property type="component" value="Unassembled WGS sequence"/>
</dbReference>
<accession>A0ABN7UEB2</accession>